<keyword evidence="3" id="KW-1185">Reference proteome</keyword>
<proteinExistence type="predicted"/>
<feature type="compositionally biased region" description="Low complexity" evidence="1">
    <location>
        <begin position="27"/>
        <end position="48"/>
    </location>
</feature>
<reference evidence="2 3" key="1">
    <citation type="submission" date="2019-05" db="EMBL/GenBank/DDBJ databases">
        <title>Another draft genome of Portunus trituberculatus and its Hox gene families provides insights of decapod evolution.</title>
        <authorList>
            <person name="Jeong J.-H."/>
            <person name="Song I."/>
            <person name="Kim S."/>
            <person name="Choi T."/>
            <person name="Kim D."/>
            <person name="Ryu S."/>
            <person name="Kim W."/>
        </authorList>
    </citation>
    <scope>NUCLEOTIDE SEQUENCE [LARGE SCALE GENOMIC DNA]</scope>
    <source>
        <tissue evidence="2">Muscle</tissue>
    </source>
</reference>
<evidence type="ECO:0000313" key="2">
    <source>
        <dbReference type="EMBL" id="MPC44943.1"/>
    </source>
</evidence>
<accession>A0A5B7FIH6</accession>
<organism evidence="2 3">
    <name type="scientific">Portunus trituberculatus</name>
    <name type="common">Swimming crab</name>
    <name type="synonym">Neptunus trituberculatus</name>
    <dbReference type="NCBI Taxonomy" id="210409"/>
    <lineage>
        <taxon>Eukaryota</taxon>
        <taxon>Metazoa</taxon>
        <taxon>Ecdysozoa</taxon>
        <taxon>Arthropoda</taxon>
        <taxon>Crustacea</taxon>
        <taxon>Multicrustacea</taxon>
        <taxon>Malacostraca</taxon>
        <taxon>Eumalacostraca</taxon>
        <taxon>Eucarida</taxon>
        <taxon>Decapoda</taxon>
        <taxon>Pleocyemata</taxon>
        <taxon>Brachyura</taxon>
        <taxon>Eubrachyura</taxon>
        <taxon>Portunoidea</taxon>
        <taxon>Portunidae</taxon>
        <taxon>Portuninae</taxon>
        <taxon>Portunus</taxon>
    </lineage>
</organism>
<gene>
    <name evidence="2" type="ORF">E2C01_038625</name>
</gene>
<dbReference type="Proteomes" id="UP000324222">
    <property type="component" value="Unassembled WGS sequence"/>
</dbReference>
<evidence type="ECO:0000256" key="1">
    <source>
        <dbReference type="SAM" id="MobiDB-lite"/>
    </source>
</evidence>
<feature type="region of interest" description="Disordered" evidence="1">
    <location>
        <begin position="19"/>
        <end position="81"/>
    </location>
</feature>
<comment type="caution">
    <text evidence="2">The sequence shown here is derived from an EMBL/GenBank/DDBJ whole genome shotgun (WGS) entry which is preliminary data.</text>
</comment>
<feature type="compositionally biased region" description="Polar residues" evidence="1">
    <location>
        <begin position="58"/>
        <end position="68"/>
    </location>
</feature>
<protein>
    <submittedName>
        <fullName evidence="2">Uncharacterized protein</fullName>
    </submittedName>
</protein>
<sequence length="81" mass="8965">MPAVYHHYQRTITIVTTLPSPYHRHPPTTASTATSALPPLPQSPSLSPLHHHYTPLHDTTTASPSTRPSYRYNLPSLISKA</sequence>
<dbReference type="EMBL" id="VSRR010006504">
    <property type="protein sequence ID" value="MPC44943.1"/>
    <property type="molecule type" value="Genomic_DNA"/>
</dbReference>
<name>A0A5B7FIH6_PORTR</name>
<evidence type="ECO:0000313" key="3">
    <source>
        <dbReference type="Proteomes" id="UP000324222"/>
    </source>
</evidence>
<dbReference type="AlphaFoldDB" id="A0A5B7FIH6"/>